<gene>
    <name evidence="2" type="ORF">DENIS_3820</name>
</gene>
<dbReference type="InterPro" id="IPR008769">
    <property type="entry name" value="PhaF_PhaI"/>
</dbReference>
<dbReference type="AlphaFoldDB" id="A0A401G0W7"/>
<dbReference type="Proteomes" id="UP000288096">
    <property type="component" value="Unassembled WGS sequence"/>
</dbReference>
<keyword evidence="1" id="KW-0175">Coiled coil</keyword>
<dbReference type="PANTHER" id="PTHR38664:SF1">
    <property type="entry name" value="SLR0058 PROTEIN"/>
    <property type="match status" value="1"/>
</dbReference>
<evidence type="ECO:0008006" key="4">
    <source>
        <dbReference type="Google" id="ProtNLM"/>
    </source>
</evidence>
<feature type="coiled-coil region" evidence="1">
    <location>
        <begin position="42"/>
        <end position="69"/>
    </location>
</feature>
<protein>
    <recommendedName>
        <fullName evidence="4">Phasin superfamily protein</fullName>
    </recommendedName>
</protein>
<organism evidence="2 3">
    <name type="scientific">Desulfonema ishimotonii</name>
    <dbReference type="NCBI Taxonomy" id="45657"/>
    <lineage>
        <taxon>Bacteria</taxon>
        <taxon>Pseudomonadati</taxon>
        <taxon>Thermodesulfobacteriota</taxon>
        <taxon>Desulfobacteria</taxon>
        <taxon>Desulfobacterales</taxon>
        <taxon>Desulfococcaceae</taxon>
        <taxon>Desulfonema</taxon>
    </lineage>
</organism>
<sequence>MLEMLKKSMLTGIGLALKTRDEVEELARDWSKKQKMSEEDGRKFLDEMMDKYDSSVDKLEERVEKAVRDVLKKTSIATRDEVDELRAEIALLRTAVNVRSEPSE</sequence>
<dbReference type="EMBL" id="BEXT01000001">
    <property type="protein sequence ID" value="GBC62836.1"/>
    <property type="molecule type" value="Genomic_DNA"/>
</dbReference>
<dbReference type="RefSeq" id="WP_124329976.1">
    <property type="nucleotide sequence ID" value="NZ_BEXT01000001.1"/>
</dbReference>
<reference evidence="3" key="2">
    <citation type="submission" date="2019-01" db="EMBL/GenBank/DDBJ databases">
        <title>Genome sequence of Desulfonema ishimotonii strain Tokyo 01.</title>
        <authorList>
            <person name="Fukui M."/>
        </authorList>
    </citation>
    <scope>NUCLEOTIDE SEQUENCE [LARGE SCALE GENOMIC DNA]</scope>
    <source>
        <strain evidence="3">Tokyo 01</strain>
    </source>
</reference>
<dbReference type="PANTHER" id="PTHR38664">
    <property type="entry name" value="SLR0058 PROTEIN"/>
    <property type="match status" value="1"/>
</dbReference>
<reference evidence="3" key="1">
    <citation type="submission" date="2017-11" db="EMBL/GenBank/DDBJ databases">
        <authorList>
            <person name="Watanabe M."/>
            <person name="Kojima H."/>
        </authorList>
    </citation>
    <scope>NUCLEOTIDE SEQUENCE [LARGE SCALE GENOMIC DNA]</scope>
    <source>
        <strain evidence="3">Tokyo 01</strain>
    </source>
</reference>
<accession>A0A401G0W7</accession>
<name>A0A401G0W7_9BACT</name>
<evidence type="ECO:0000256" key="1">
    <source>
        <dbReference type="SAM" id="Coils"/>
    </source>
</evidence>
<comment type="caution">
    <text evidence="2">The sequence shown here is derived from an EMBL/GenBank/DDBJ whole genome shotgun (WGS) entry which is preliminary data.</text>
</comment>
<proteinExistence type="predicted"/>
<evidence type="ECO:0000313" key="2">
    <source>
        <dbReference type="EMBL" id="GBC62836.1"/>
    </source>
</evidence>
<dbReference type="OrthoDB" id="198919at2"/>
<keyword evidence="3" id="KW-1185">Reference proteome</keyword>
<evidence type="ECO:0000313" key="3">
    <source>
        <dbReference type="Proteomes" id="UP000288096"/>
    </source>
</evidence>